<comment type="subcellular location">
    <subcellularLocation>
        <location evidence="4 6">Cytoplasm</location>
    </subcellularLocation>
</comment>
<dbReference type="Pfam" id="PF05198">
    <property type="entry name" value="IF3_N"/>
    <property type="match status" value="1"/>
</dbReference>
<gene>
    <name evidence="4 10" type="primary">infC</name>
    <name evidence="10" type="ORF">WJX68_03965</name>
</gene>
<evidence type="ECO:0000256" key="2">
    <source>
        <dbReference type="ARBA" id="ARBA00022540"/>
    </source>
</evidence>
<dbReference type="NCBIfam" id="TIGR00168">
    <property type="entry name" value="infC"/>
    <property type="match status" value="1"/>
</dbReference>
<comment type="similarity">
    <text evidence="1 4 6">Belongs to the IF-3 family.</text>
</comment>
<evidence type="ECO:0000256" key="5">
    <source>
        <dbReference type="NCBIfam" id="TIGR00168"/>
    </source>
</evidence>
<dbReference type="Gene3D" id="3.30.110.10">
    <property type="entry name" value="Translation initiation factor 3 (IF-3), C-terminal domain"/>
    <property type="match status" value="1"/>
</dbReference>
<dbReference type="PANTHER" id="PTHR10938:SF0">
    <property type="entry name" value="TRANSLATION INITIATION FACTOR IF-3, MITOCHONDRIAL"/>
    <property type="match status" value="1"/>
</dbReference>
<dbReference type="InterPro" id="IPR019813">
    <property type="entry name" value="Translation_initiation_fac3_CS"/>
</dbReference>
<evidence type="ECO:0000256" key="6">
    <source>
        <dbReference type="RuleBase" id="RU000646"/>
    </source>
</evidence>
<comment type="function">
    <text evidence="4 6">IF-3 binds to the 30S ribosomal subunit and shifts the equilibrium between 70S ribosomes and their 50S and 30S subunits in favor of the free subunits, thus enhancing the availability of 30S subunits on which protein synthesis initiation begins.</text>
</comment>
<feature type="compositionally biased region" description="Low complexity" evidence="7">
    <location>
        <begin position="178"/>
        <end position="190"/>
    </location>
</feature>
<dbReference type="Pfam" id="PF00707">
    <property type="entry name" value="IF3_C"/>
    <property type="match status" value="1"/>
</dbReference>
<organism evidence="10 11">
    <name type="scientific">Pseudonocardia spirodelae</name>
    <dbReference type="NCBI Taxonomy" id="3133431"/>
    <lineage>
        <taxon>Bacteria</taxon>
        <taxon>Bacillati</taxon>
        <taxon>Actinomycetota</taxon>
        <taxon>Actinomycetes</taxon>
        <taxon>Pseudonocardiales</taxon>
        <taxon>Pseudonocardiaceae</taxon>
        <taxon>Pseudonocardia</taxon>
    </lineage>
</organism>
<evidence type="ECO:0000256" key="7">
    <source>
        <dbReference type="SAM" id="MobiDB-lite"/>
    </source>
</evidence>
<dbReference type="SUPFAM" id="SSF54364">
    <property type="entry name" value="Translation initiation factor IF3, N-terminal domain"/>
    <property type="match status" value="1"/>
</dbReference>
<evidence type="ECO:0000313" key="10">
    <source>
        <dbReference type="EMBL" id="MEJ8278079.1"/>
    </source>
</evidence>
<keyword evidence="2 4" id="KW-0396">Initiation factor</keyword>
<dbReference type="InterPro" id="IPR001288">
    <property type="entry name" value="Translation_initiation_fac_3"/>
</dbReference>
<dbReference type="InterPro" id="IPR019814">
    <property type="entry name" value="Translation_initiation_fac_3_N"/>
</dbReference>
<feature type="domain" description="Translation initiation factor 3 N-terminal" evidence="9">
    <location>
        <begin position="7"/>
        <end position="75"/>
    </location>
</feature>
<protein>
    <recommendedName>
        <fullName evidence="4 5">Translation initiation factor IF-3</fullName>
    </recommendedName>
</protein>
<name>A0ABU8T2A0_9PSEU</name>
<dbReference type="Gene3D" id="3.10.20.80">
    <property type="entry name" value="Translation initiation factor 3 (IF-3), N-terminal domain"/>
    <property type="match status" value="1"/>
</dbReference>
<comment type="caution">
    <text evidence="10">The sequence shown here is derived from an EMBL/GenBank/DDBJ whole genome shotgun (WGS) entry which is preliminary data.</text>
</comment>
<keyword evidence="11" id="KW-1185">Reference proteome</keyword>
<feature type="domain" description="Translation initiation factor 3 C-terminal" evidence="8">
    <location>
        <begin position="84"/>
        <end position="167"/>
    </location>
</feature>
<evidence type="ECO:0000259" key="9">
    <source>
        <dbReference type="Pfam" id="PF05198"/>
    </source>
</evidence>
<evidence type="ECO:0000256" key="3">
    <source>
        <dbReference type="ARBA" id="ARBA00022917"/>
    </source>
</evidence>
<comment type="subunit">
    <text evidence="4 6">Monomer.</text>
</comment>
<evidence type="ECO:0000256" key="1">
    <source>
        <dbReference type="ARBA" id="ARBA00005439"/>
    </source>
</evidence>
<dbReference type="Proteomes" id="UP001364211">
    <property type="component" value="Unassembled WGS sequence"/>
</dbReference>
<keyword evidence="3 4" id="KW-0648">Protein biosynthesis</keyword>
<dbReference type="InterPro" id="IPR019815">
    <property type="entry name" value="Translation_initiation_fac_3_C"/>
</dbReference>
<evidence type="ECO:0000313" key="11">
    <source>
        <dbReference type="Proteomes" id="UP001364211"/>
    </source>
</evidence>
<keyword evidence="4" id="KW-0963">Cytoplasm</keyword>
<dbReference type="InterPro" id="IPR036787">
    <property type="entry name" value="T_IF-3_N_sf"/>
</dbReference>
<reference evidence="10 11" key="1">
    <citation type="submission" date="2024-03" db="EMBL/GenBank/DDBJ databases">
        <title>Draft genome sequence of Pseudonocardia sp. DW16-2.</title>
        <authorList>
            <person name="Duangmal K."/>
        </authorList>
    </citation>
    <scope>NUCLEOTIDE SEQUENCE [LARGE SCALE GENOMIC DNA]</scope>
    <source>
        <strain evidence="10 11">DW16-2</strain>
    </source>
</reference>
<proteinExistence type="inferred from homology"/>
<dbReference type="EMBL" id="JBBJUP010000002">
    <property type="protein sequence ID" value="MEJ8278079.1"/>
    <property type="molecule type" value="Genomic_DNA"/>
</dbReference>
<dbReference type="PROSITE" id="PS00938">
    <property type="entry name" value="IF3"/>
    <property type="match status" value="1"/>
</dbReference>
<dbReference type="HAMAP" id="MF_00080">
    <property type="entry name" value="IF_3"/>
    <property type="match status" value="1"/>
</dbReference>
<sequence length="190" mass="21248">MSTEPRINDRIRVPEVRLVGPNGEQVGIVRIEDALKLAQDADLDLVEVAGQARPPVCKLMDYGKFKYESAQKARESRRNQQLTVIKEQKLRPKIDKHDYETKRGHVIRFLEGGNKVKVTIMFRGREQSRPELGYRLLQRLAEDIGDMAVVEAAPKQDGRNMTMVLAPTKKPASRKSTAAASSDAPADAEA</sequence>
<dbReference type="RefSeq" id="WP_340286218.1">
    <property type="nucleotide sequence ID" value="NZ_JBBJUP010000002.1"/>
</dbReference>
<dbReference type="InterPro" id="IPR036788">
    <property type="entry name" value="T_IF-3_C_sf"/>
</dbReference>
<dbReference type="PANTHER" id="PTHR10938">
    <property type="entry name" value="TRANSLATION INITIATION FACTOR IF-3"/>
    <property type="match status" value="1"/>
</dbReference>
<accession>A0ABU8T2A0</accession>
<feature type="region of interest" description="Disordered" evidence="7">
    <location>
        <begin position="166"/>
        <end position="190"/>
    </location>
</feature>
<evidence type="ECO:0000256" key="4">
    <source>
        <dbReference type="HAMAP-Rule" id="MF_00080"/>
    </source>
</evidence>
<dbReference type="GO" id="GO:0003743">
    <property type="term" value="F:translation initiation factor activity"/>
    <property type="evidence" value="ECO:0007669"/>
    <property type="project" value="UniProtKB-KW"/>
</dbReference>
<evidence type="ECO:0000259" key="8">
    <source>
        <dbReference type="Pfam" id="PF00707"/>
    </source>
</evidence>
<dbReference type="SUPFAM" id="SSF55200">
    <property type="entry name" value="Translation initiation factor IF3, C-terminal domain"/>
    <property type="match status" value="1"/>
</dbReference>